<reference evidence="3" key="1">
    <citation type="submission" date="2019-10" db="EMBL/GenBank/DDBJ databases">
        <authorList>
            <consortium name="Genoscope - CEA"/>
            <person name="William W."/>
        </authorList>
    </citation>
    <scope>NUCLEOTIDE SEQUENCE [LARGE SCALE GENOMIC DNA]</scope>
    <source>
        <strain evidence="3">BBR_PRJEB10992</strain>
    </source>
</reference>
<accession>A0A7Z9C0G6</accession>
<proteinExistence type="predicted"/>
<evidence type="ECO:0000313" key="3">
    <source>
        <dbReference type="EMBL" id="VXD25478.1"/>
    </source>
</evidence>
<evidence type="ECO:0008006" key="5">
    <source>
        <dbReference type="Google" id="ProtNLM"/>
    </source>
</evidence>
<dbReference type="NCBIfam" id="NF038303">
    <property type="entry name" value="EPS_HpsB"/>
    <property type="match status" value="1"/>
</dbReference>
<evidence type="ECO:0000256" key="1">
    <source>
        <dbReference type="SAM" id="MobiDB-lite"/>
    </source>
</evidence>
<dbReference type="EMBL" id="CZCU02000166">
    <property type="protein sequence ID" value="VXD25478.1"/>
    <property type="molecule type" value="Genomic_DNA"/>
</dbReference>
<evidence type="ECO:0000313" key="4">
    <source>
        <dbReference type="Proteomes" id="UP000184550"/>
    </source>
</evidence>
<keyword evidence="2" id="KW-0472">Membrane</keyword>
<dbReference type="AlphaFoldDB" id="A0A7Z9C0G6"/>
<keyword evidence="2" id="KW-0812">Transmembrane</keyword>
<keyword evidence="4" id="KW-1185">Reference proteome</keyword>
<dbReference type="RefSeq" id="WP_083626841.1">
    <property type="nucleotide sequence ID" value="NZ_LR734886.1"/>
</dbReference>
<feature type="transmembrane region" description="Helical" evidence="2">
    <location>
        <begin position="20"/>
        <end position="43"/>
    </location>
</feature>
<name>A0A7Z9C0G6_9CYAN</name>
<feature type="region of interest" description="Disordered" evidence="1">
    <location>
        <begin position="196"/>
        <end position="220"/>
    </location>
</feature>
<keyword evidence="2" id="KW-1133">Transmembrane helix</keyword>
<feature type="compositionally biased region" description="Polar residues" evidence="1">
    <location>
        <begin position="196"/>
        <end position="206"/>
    </location>
</feature>
<sequence length="220" mass="23053">MIKPQSFYIVRRSSEAGYTILEGVMAIVVASVMLALVGPVIAFSVGTRVQAKRVELSAQAGKSYIDAVKSGVIEAPTPTDTLLQDVAVPATGALTCIAGQLCTDPDPTSLDYQLYCVDFDGSGTCTTNSVTDMIVQGAAYHPTATDPKLGYSLGVRIYRANSFAAGITLNTPIKSDSLVTNALGDRTLPLAQMTTEVSPEGTSFNDLKNRLDTPSAPSAP</sequence>
<gene>
    <name evidence="3" type="ORF">PL8927_880029</name>
</gene>
<protein>
    <recommendedName>
        <fullName evidence="5">Type II secretion system protein</fullName>
    </recommendedName>
</protein>
<evidence type="ECO:0000256" key="2">
    <source>
        <dbReference type="SAM" id="Phobius"/>
    </source>
</evidence>
<comment type="caution">
    <text evidence="3">The sequence shown here is derived from an EMBL/GenBank/DDBJ whole genome shotgun (WGS) entry which is preliminary data.</text>
</comment>
<organism evidence="3 4">
    <name type="scientific">Planktothrix serta PCC 8927</name>
    <dbReference type="NCBI Taxonomy" id="671068"/>
    <lineage>
        <taxon>Bacteria</taxon>
        <taxon>Bacillati</taxon>
        <taxon>Cyanobacteriota</taxon>
        <taxon>Cyanophyceae</taxon>
        <taxon>Oscillatoriophycideae</taxon>
        <taxon>Oscillatoriales</taxon>
        <taxon>Microcoleaceae</taxon>
        <taxon>Planktothrix</taxon>
    </lineage>
</organism>
<dbReference type="Proteomes" id="UP000184550">
    <property type="component" value="Unassembled WGS sequence"/>
</dbReference>